<dbReference type="KEGG" id="nre:BES08_14740"/>
<reference evidence="5" key="1">
    <citation type="journal article" date="2017" name="J. Biotechnol.">
        <title>Complete genome sequence of Novosphingobium resinovorum SA1, a versatile xenobiotic-degrading bacterium capable of utilizing sulfanilic acid.</title>
        <authorList>
            <person name="Hegedus B."/>
            <person name="Kos P.B."/>
            <person name="Balint B."/>
            <person name="Maroti G."/>
            <person name="Gan H.M."/>
            <person name="Perei K."/>
            <person name="Rakhely G."/>
        </authorList>
    </citation>
    <scope>NUCLEOTIDE SEQUENCE [LARGE SCALE GENOMIC DNA]</scope>
    <source>
        <strain evidence="5">SA1</strain>
    </source>
</reference>
<accession>A0A1D8A6X8</accession>
<feature type="compositionally biased region" description="Polar residues" evidence="3">
    <location>
        <begin position="26"/>
        <end position="36"/>
    </location>
</feature>
<dbReference type="GO" id="GO:0008643">
    <property type="term" value="P:carbohydrate transport"/>
    <property type="evidence" value="ECO:0007669"/>
    <property type="project" value="InterPro"/>
</dbReference>
<sequence>MPAATLPPPPPSIKVVQVAARDTKDQTWSTETTPKQSEPFERSGPKTTAASAPAEQPHLLGDWAGIRTSLEDIGIKPTISYIGFVAGNLNSGTSKQAQYAGQLGAGLDFDMGKIAGIEGGTFRAAVTNRHGNNINDTNDLDLLQYPQGVFGAGQIWRLAALWYQQKLGPAEIKLGKMSMGEDFGSTTCHFQSLYFCGVVPGHTSFNYWYNFPVTTWGGRVKVKDKLGYTMVGVYQRNDNNFPQNKGFYMGFKGQGAFVAVERGFDVKLGGNPKLAGTYKVGAFFDTSKSNNLVYDDNGGFAQLTGDPLARERGRASIYAVARQQFTAADADGAGALEAFFNFVSADHRTNKLVNVITAGVTYSGLIPGRPKDQIGLAIGRSRVNRNLRDLQDARNAALGEDIEPQSNEYAIEANYSIALMPGLSLRPNLQWYINPGGRQGAKNVLVAGTGIFANF</sequence>
<feature type="compositionally biased region" description="Pro residues" evidence="3">
    <location>
        <begin position="1"/>
        <end position="12"/>
    </location>
</feature>
<dbReference type="GO" id="GO:0015288">
    <property type="term" value="F:porin activity"/>
    <property type="evidence" value="ECO:0007669"/>
    <property type="project" value="InterPro"/>
</dbReference>
<evidence type="ECO:0000256" key="2">
    <source>
        <dbReference type="RuleBase" id="RU363072"/>
    </source>
</evidence>
<dbReference type="InterPro" id="IPR007049">
    <property type="entry name" value="Carb-sel_porin_OprB"/>
</dbReference>
<comment type="similarity">
    <text evidence="1 2">Belongs to the OprB family.</text>
</comment>
<proteinExistence type="inferred from homology"/>
<dbReference type="InterPro" id="IPR052932">
    <property type="entry name" value="OprB_Porin"/>
</dbReference>
<evidence type="ECO:0000256" key="3">
    <source>
        <dbReference type="SAM" id="MobiDB-lite"/>
    </source>
</evidence>
<dbReference type="PANTHER" id="PTHR37944:SF1">
    <property type="entry name" value="PORIN B"/>
    <property type="match status" value="1"/>
</dbReference>
<dbReference type="EMBL" id="CP017075">
    <property type="protein sequence ID" value="AOR77867.1"/>
    <property type="molecule type" value="Genomic_DNA"/>
</dbReference>
<protein>
    <recommendedName>
        <fullName evidence="6">Porin</fullName>
    </recommendedName>
</protein>
<dbReference type="Proteomes" id="UP000094626">
    <property type="component" value="Chromosome"/>
</dbReference>
<keyword evidence="5" id="KW-1185">Reference proteome</keyword>
<evidence type="ECO:0000313" key="4">
    <source>
        <dbReference type="EMBL" id="AOR77867.1"/>
    </source>
</evidence>
<evidence type="ECO:0000313" key="5">
    <source>
        <dbReference type="Proteomes" id="UP000094626"/>
    </source>
</evidence>
<dbReference type="GO" id="GO:0016020">
    <property type="term" value="C:membrane"/>
    <property type="evidence" value="ECO:0007669"/>
    <property type="project" value="InterPro"/>
</dbReference>
<dbReference type="Pfam" id="PF04966">
    <property type="entry name" value="OprB"/>
    <property type="match status" value="1"/>
</dbReference>
<dbReference type="PANTHER" id="PTHR37944">
    <property type="entry name" value="PORIN B"/>
    <property type="match status" value="1"/>
</dbReference>
<evidence type="ECO:0008006" key="6">
    <source>
        <dbReference type="Google" id="ProtNLM"/>
    </source>
</evidence>
<dbReference type="InterPro" id="IPR038673">
    <property type="entry name" value="OprB_sf"/>
</dbReference>
<organism evidence="4 5">
    <name type="scientific">Novosphingobium resinovorum</name>
    <dbReference type="NCBI Taxonomy" id="158500"/>
    <lineage>
        <taxon>Bacteria</taxon>
        <taxon>Pseudomonadati</taxon>
        <taxon>Pseudomonadota</taxon>
        <taxon>Alphaproteobacteria</taxon>
        <taxon>Sphingomonadales</taxon>
        <taxon>Sphingomonadaceae</taxon>
        <taxon>Novosphingobium</taxon>
    </lineage>
</organism>
<gene>
    <name evidence="4" type="ORF">BES08_14740</name>
</gene>
<feature type="region of interest" description="Disordered" evidence="3">
    <location>
        <begin position="1"/>
        <end position="56"/>
    </location>
</feature>
<dbReference type="Gene3D" id="2.40.160.180">
    <property type="entry name" value="Carbohydrate-selective porin OprB"/>
    <property type="match status" value="1"/>
</dbReference>
<dbReference type="RefSeq" id="WP_069708767.1">
    <property type="nucleotide sequence ID" value="NZ_CP017075.1"/>
</dbReference>
<evidence type="ECO:0000256" key="1">
    <source>
        <dbReference type="ARBA" id="ARBA00008769"/>
    </source>
</evidence>
<name>A0A1D8A6X8_9SPHN</name>
<dbReference type="AlphaFoldDB" id="A0A1D8A6X8"/>